<dbReference type="Gene3D" id="2.40.30.10">
    <property type="entry name" value="Translation factors"/>
    <property type="match status" value="1"/>
</dbReference>
<evidence type="ECO:0000259" key="12">
    <source>
        <dbReference type="Pfam" id="PF20258"/>
    </source>
</evidence>
<feature type="domain" description="tRNA-specific 2-thiouridylase MnmA-like C-terminal" evidence="12">
    <location>
        <begin position="279"/>
        <end position="354"/>
    </location>
</feature>
<feature type="active site" description="Cysteine persulfide intermediate" evidence="11">
    <location>
        <position position="199"/>
    </location>
</feature>
<evidence type="ECO:0000256" key="9">
    <source>
        <dbReference type="ARBA" id="ARBA00051542"/>
    </source>
</evidence>
<evidence type="ECO:0000256" key="10">
    <source>
        <dbReference type="ARBA" id="ARBA00056575"/>
    </source>
</evidence>
<feature type="binding site" evidence="11">
    <location>
        <begin position="8"/>
        <end position="15"/>
    </location>
    <ligand>
        <name>ATP</name>
        <dbReference type="ChEBI" id="CHEBI:30616"/>
    </ligand>
</feature>
<dbReference type="AlphaFoldDB" id="A0A859DS74"/>
<dbReference type="Gene3D" id="2.30.30.280">
    <property type="entry name" value="Adenine nucleotide alpha hydrolases-like domains"/>
    <property type="match status" value="1"/>
</dbReference>
<dbReference type="CDD" id="cd01998">
    <property type="entry name" value="MnmA_TRMU-like"/>
    <property type="match status" value="1"/>
</dbReference>
<dbReference type="SUPFAM" id="SSF52402">
    <property type="entry name" value="Adenine nucleotide alpha hydrolases-like"/>
    <property type="match status" value="1"/>
</dbReference>
<reference evidence="16 17" key="1">
    <citation type="submission" date="2019-11" db="EMBL/GenBank/DDBJ databases">
        <authorList>
            <person name="Ren C."/>
            <person name="Wang H."/>
            <person name="Xu Y."/>
        </authorList>
    </citation>
    <scope>NUCLEOTIDE SEQUENCE [LARGE SCALE GENOMIC DNA]</scope>
    <source>
        <strain evidence="17">JNU-WLY1368</strain>
        <strain evidence="14 16">LBM 19010</strain>
    </source>
</reference>
<reference evidence="15" key="2">
    <citation type="journal article" date="2021" name="Appl. Environ. Microbiol.">
        <title>Adaptability of a Caproate-Producing Bacterium Contributes to Its Dominance in an Anaerobic Fermentation System.</title>
        <authorList>
            <person name="Wang H."/>
            <person name="Gu Y."/>
            <person name="Zhou W."/>
            <person name="Zhao D."/>
            <person name="Qiao Z."/>
            <person name="Zheng J."/>
            <person name="Gao J."/>
            <person name="Chen X."/>
            <person name="Ren C."/>
            <person name="Xu Y."/>
        </authorList>
    </citation>
    <scope>NUCLEOTIDE SEQUENCE</scope>
    <source>
        <strain evidence="15">JNU-WLY1368</strain>
    </source>
</reference>
<dbReference type="InterPro" id="IPR046884">
    <property type="entry name" value="MnmA-like_central"/>
</dbReference>
<evidence type="ECO:0000256" key="5">
    <source>
        <dbReference type="ARBA" id="ARBA00022741"/>
    </source>
</evidence>
<feature type="binding site" evidence="11">
    <location>
        <position position="34"/>
    </location>
    <ligand>
        <name>ATP</name>
        <dbReference type="ChEBI" id="CHEBI:30616"/>
    </ligand>
</feature>
<dbReference type="EMBL" id="CP046161">
    <property type="protein sequence ID" value="QKO30169.1"/>
    <property type="molecule type" value="Genomic_DNA"/>
</dbReference>
<evidence type="ECO:0000313" key="16">
    <source>
        <dbReference type="Proteomes" id="UP000501316"/>
    </source>
</evidence>
<keyword evidence="4 11" id="KW-0819">tRNA processing</keyword>
<comment type="catalytic activity">
    <reaction evidence="9 11">
        <text>S-sulfanyl-L-cysteinyl-[protein] + uridine(34) in tRNA + AH2 + ATP = 2-thiouridine(34) in tRNA + L-cysteinyl-[protein] + A + AMP + diphosphate + H(+)</text>
        <dbReference type="Rhea" id="RHEA:47032"/>
        <dbReference type="Rhea" id="RHEA-COMP:10131"/>
        <dbReference type="Rhea" id="RHEA-COMP:11726"/>
        <dbReference type="Rhea" id="RHEA-COMP:11727"/>
        <dbReference type="Rhea" id="RHEA-COMP:11728"/>
        <dbReference type="ChEBI" id="CHEBI:13193"/>
        <dbReference type="ChEBI" id="CHEBI:15378"/>
        <dbReference type="ChEBI" id="CHEBI:17499"/>
        <dbReference type="ChEBI" id="CHEBI:29950"/>
        <dbReference type="ChEBI" id="CHEBI:30616"/>
        <dbReference type="ChEBI" id="CHEBI:33019"/>
        <dbReference type="ChEBI" id="CHEBI:61963"/>
        <dbReference type="ChEBI" id="CHEBI:65315"/>
        <dbReference type="ChEBI" id="CHEBI:87170"/>
        <dbReference type="ChEBI" id="CHEBI:456215"/>
        <dbReference type="EC" id="2.8.1.13"/>
    </reaction>
</comment>
<sequence>MKGKVLVGMSGGVDSSVAALLLQQQGWQVTGCTLRLHLDDPAFPPRDGGCCSYKDVQDARRVCYALGIDHFVFNFTDLFSEKVIDNFVAEYNAGHTPNPCIRCNRWLKFGAMLQRAQTLGCDAIATGHYASIQKGENGRWQLLASPTNKDQSYVLYSLTQDQLAHTLLPLGSLPKPEVRRLAEEAGLPVAHKPDSQEICFVPDNDYAGFLCRHCGHDSAPGDFVDQSGHILGRHRGLTHYTVGQRKGLGIAFGQPMYVTHLDAKNNRIVLGPEGSQYSRSLLAKEINWVSIPAPDRPLRVQVKIRYLAKPAAALASPRPDGSLLLTFDTSQRAAAPGQAAVLYDGPLLLGGGVIQQGFPDLPPADI</sequence>
<accession>A0A859DS74</accession>
<comment type="subcellular location">
    <subcellularLocation>
        <location evidence="11">Cytoplasm</location>
    </subcellularLocation>
</comment>
<keyword evidence="17" id="KW-1185">Reference proteome</keyword>
<feature type="site" description="Interaction with tRNA" evidence="11">
    <location>
        <position position="128"/>
    </location>
</feature>
<evidence type="ECO:0000256" key="3">
    <source>
        <dbReference type="ARBA" id="ARBA00022679"/>
    </source>
</evidence>
<dbReference type="PANTHER" id="PTHR11933">
    <property type="entry name" value="TRNA 5-METHYLAMINOMETHYL-2-THIOURIDYLATE -METHYLTRANSFERASE"/>
    <property type="match status" value="1"/>
</dbReference>
<evidence type="ECO:0000259" key="13">
    <source>
        <dbReference type="Pfam" id="PF20259"/>
    </source>
</evidence>
<comment type="function">
    <text evidence="10 11">Catalyzes the 2-thiolation of uridine at the wobble position (U34) of tRNA, leading to the formation of s(2)U34.</text>
</comment>
<keyword evidence="5 11" id="KW-0547">Nucleotide-binding</keyword>
<dbReference type="GO" id="GO:0005524">
    <property type="term" value="F:ATP binding"/>
    <property type="evidence" value="ECO:0007669"/>
    <property type="project" value="UniProtKB-KW"/>
</dbReference>
<gene>
    <name evidence="11 14" type="primary">mnmA</name>
    <name evidence="14" type="ORF">GJQ69_09400</name>
    <name evidence="15" type="ORF">GKP14_03555</name>
</gene>
<evidence type="ECO:0000313" key="15">
    <source>
        <dbReference type="EMBL" id="QKO30169.1"/>
    </source>
</evidence>
<dbReference type="HAMAP" id="MF_00144">
    <property type="entry name" value="tRNA_thiouridyl_MnmA"/>
    <property type="match status" value="1"/>
</dbReference>
<keyword evidence="3 11" id="KW-0808">Transferase</keyword>
<dbReference type="GO" id="GO:0000049">
    <property type="term" value="F:tRNA binding"/>
    <property type="evidence" value="ECO:0007669"/>
    <property type="project" value="UniProtKB-KW"/>
</dbReference>
<evidence type="ECO:0000256" key="8">
    <source>
        <dbReference type="ARBA" id="ARBA00023157"/>
    </source>
</evidence>
<organism evidence="14 16">
    <name type="scientific">Caproicibacterium lactatifermentans</name>
    <dbReference type="NCBI Taxonomy" id="2666138"/>
    <lineage>
        <taxon>Bacteria</taxon>
        <taxon>Bacillati</taxon>
        <taxon>Bacillota</taxon>
        <taxon>Clostridia</taxon>
        <taxon>Eubacteriales</taxon>
        <taxon>Oscillospiraceae</taxon>
        <taxon>Caproicibacterium</taxon>
    </lineage>
</organism>
<dbReference type="GO" id="GO:0005737">
    <property type="term" value="C:cytoplasm"/>
    <property type="evidence" value="ECO:0007669"/>
    <property type="project" value="UniProtKB-SubCell"/>
</dbReference>
<dbReference type="Pfam" id="PF03054">
    <property type="entry name" value="tRNA_Me_trans"/>
    <property type="match status" value="1"/>
</dbReference>
<dbReference type="Proteomes" id="UP000509623">
    <property type="component" value="Chromosome"/>
</dbReference>
<reference evidence="15" key="3">
    <citation type="journal article" date="2022" name="Int. J. Syst. Evol. Microbiol.">
        <title>Caproicibacterium lactatifermentans sp. nov., isolated from pit clay used for the production of Chinese strong aroma-type liquor.</title>
        <authorList>
            <person name="Wang H."/>
            <person name="Gu Y."/>
            <person name="Zhao D."/>
            <person name="Qiao Z."/>
            <person name="Zheng J."/>
            <person name="Gao J."/>
            <person name="Ren C."/>
            <person name="Xu Y."/>
        </authorList>
    </citation>
    <scope>NUCLEOTIDE SEQUENCE</scope>
    <source>
        <strain evidence="15">JNU-WLY1368</strain>
    </source>
</reference>
<name>A0A859DS74_9FIRM</name>
<dbReference type="FunFam" id="2.30.30.280:FF:000001">
    <property type="entry name" value="tRNA-specific 2-thiouridylase MnmA"/>
    <property type="match status" value="1"/>
</dbReference>
<evidence type="ECO:0000256" key="2">
    <source>
        <dbReference type="ARBA" id="ARBA00022555"/>
    </source>
</evidence>
<dbReference type="InterPro" id="IPR023382">
    <property type="entry name" value="MnmA-like_central_sf"/>
</dbReference>
<dbReference type="EC" id="2.8.1.13" evidence="11"/>
<evidence type="ECO:0000256" key="7">
    <source>
        <dbReference type="ARBA" id="ARBA00022884"/>
    </source>
</evidence>
<feature type="site" description="Interaction with tRNA" evidence="11">
    <location>
        <position position="338"/>
    </location>
</feature>
<dbReference type="Proteomes" id="UP000501316">
    <property type="component" value="Chromosome"/>
</dbReference>
<feature type="domain" description="tRNA-specific 2-thiouridylase MnmA-like central" evidence="13">
    <location>
        <begin position="209"/>
        <end position="271"/>
    </location>
</feature>
<proteinExistence type="inferred from homology"/>
<evidence type="ECO:0000256" key="6">
    <source>
        <dbReference type="ARBA" id="ARBA00022840"/>
    </source>
</evidence>
<evidence type="ECO:0000256" key="4">
    <source>
        <dbReference type="ARBA" id="ARBA00022694"/>
    </source>
</evidence>
<keyword evidence="2 11" id="KW-0820">tRNA-binding</keyword>
<evidence type="ECO:0000313" key="14">
    <source>
        <dbReference type="EMBL" id="QKN24670.1"/>
    </source>
</evidence>
<keyword evidence="6 11" id="KW-0067">ATP-binding</keyword>
<dbReference type="EMBL" id="CP046051">
    <property type="protein sequence ID" value="QKN24670.1"/>
    <property type="molecule type" value="Genomic_DNA"/>
</dbReference>
<dbReference type="Pfam" id="PF20259">
    <property type="entry name" value="tRNA_Me_trans_M"/>
    <property type="match status" value="1"/>
</dbReference>
<evidence type="ECO:0000256" key="1">
    <source>
        <dbReference type="ARBA" id="ARBA00022490"/>
    </source>
</evidence>
<dbReference type="NCBIfam" id="TIGR00420">
    <property type="entry name" value="trmU"/>
    <property type="match status" value="1"/>
</dbReference>
<dbReference type="Pfam" id="PF20258">
    <property type="entry name" value="tRNA_Me_trans_C"/>
    <property type="match status" value="1"/>
</dbReference>
<dbReference type="InterPro" id="IPR046885">
    <property type="entry name" value="MnmA-like_C"/>
</dbReference>
<dbReference type="FunFam" id="3.40.50.620:FF:000115">
    <property type="entry name" value="tRNA-specific 2-thiouridylase MnmA"/>
    <property type="match status" value="1"/>
</dbReference>
<evidence type="ECO:0000256" key="11">
    <source>
        <dbReference type="HAMAP-Rule" id="MF_00144"/>
    </source>
</evidence>
<feature type="binding site" evidence="11">
    <location>
        <position position="127"/>
    </location>
    <ligand>
        <name>ATP</name>
        <dbReference type="ChEBI" id="CHEBI:30616"/>
    </ligand>
</feature>
<dbReference type="PANTHER" id="PTHR11933:SF5">
    <property type="entry name" value="MITOCHONDRIAL TRNA-SPECIFIC 2-THIOURIDYLASE 1"/>
    <property type="match status" value="1"/>
</dbReference>
<dbReference type="GO" id="GO:0002143">
    <property type="term" value="P:tRNA wobble position uridine thiolation"/>
    <property type="evidence" value="ECO:0007669"/>
    <property type="project" value="TreeGrafter"/>
</dbReference>
<dbReference type="Gene3D" id="3.40.50.620">
    <property type="entry name" value="HUPs"/>
    <property type="match status" value="1"/>
</dbReference>
<dbReference type="KEGG" id="clf:GJQ69_09400"/>
<dbReference type="InterPro" id="IPR014729">
    <property type="entry name" value="Rossmann-like_a/b/a_fold"/>
</dbReference>
<feature type="active site" description="Nucleophile" evidence="11">
    <location>
        <position position="103"/>
    </location>
</feature>
<feature type="region of interest" description="Interaction with tRNA" evidence="11">
    <location>
        <begin position="305"/>
        <end position="306"/>
    </location>
</feature>
<keyword evidence="7 11" id="KW-0694">RNA-binding</keyword>
<protein>
    <recommendedName>
        <fullName evidence="11">tRNA-specific 2-thiouridylase MnmA</fullName>
        <ecNumber evidence="11">2.8.1.13</ecNumber>
    </recommendedName>
</protein>
<comment type="similarity">
    <text evidence="11">Belongs to the MnmA/TRMU family.</text>
</comment>
<dbReference type="RefSeq" id="WP_086036732.1">
    <property type="nucleotide sequence ID" value="NZ_CP046051.1"/>
</dbReference>
<dbReference type="InterPro" id="IPR004506">
    <property type="entry name" value="MnmA-like"/>
</dbReference>
<evidence type="ECO:0000313" key="17">
    <source>
        <dbReference type="Proteomes" id="UP000509623"/>
    </source>
</evidence>
<comment type="caution">
    <text evidence="11">Lacks conserved residue(s) required for the propagation of feature annotation.</text>
</comment>
<dbReference type="NCBIfam" id="NF001138">
    <property type="entry name" value="PRK00143.1"/>
    <property type="match status" value="1"/>
</dbReference>
<keyword evidence="1 11" id="KW-0963">Cytoplasm</keyword>
<feature type="region of interest" description="Interaction with tRNA" evidence="11">
    <location>
        <begin position="149"/>
        <end position="151"/>
    </location>
</feature>
<keyword evidence="8" id="KW-1015">Disulfide bond</keyword>
<dbReference type="GO" id="GO:0103016">
    <property type="term" value="F:tRNA-uridine 2-sulfurtransferase activity"/>
    <property type="evidence" value="ECO:0007669"/>
    <property type="project" value="UniProtKB-EC"/>
</dbReference>